<evidence type="ECO:0000259" key="1">
    <source>
        <dbReference type="Pfam" id="PF03372"/>
    </source>
</evidence>
<accession>A0ABT4XNM3</accession>
<organism evidence="2 3">
    <name type="scientific">Thalassococcus lentus</name>
    <dbReference type="NCBI Taxonomy" id="1210524"/>
    <lineage>
        <taxon>Bacteria</taxon>
        <taxon>Pseudomonadati</taxon>
        <taxon>Pseudomonadota</taxon>
        <taxon>Alphaproteobacteria</taxon>
        <taxon>Rhodobacterales</taxon>
        <taxon>Roseobacteraceae</taxon>
        <taxon>Thalassococcus</taxon>
    </lineage>
</organism>
<sequence length="278" mass="30060">MRDDVPGVELLNAAAADVLLLTDIDFDAGQAALAALNDSMAFPYPHVFSKRPNSGLPTGLDLDKDGFLGGPRDAQGYGWFSGQGGQAILSRWPIRLRADYSDTLWQDSPNTAMRSEDTGRDVQRLSSTAHWAVEIAAPLGEFTLLTVGATPPVFDGPEDRNGRRNRDEVLLWHHVLGGTFGEPIDGAAVVLGNLNLDPTRGDGIRDAVRDLLQNQRLRDPLPGLPTVEWDKVGKMRVSYVLPTTEFRVIAAGVIPPEEGAGPHGLVWADLAYHAKPGQ</sequence>
<feature type="domain" description="Endonuclease/exonuclease/phosphatase" evidence="1">
    <location>
        <begin position="9"/>
        <end position="258"/>
    </location>
</feature>
<keyword evidence="2" id="KW-0255">Endonuclease</keyword>
<keyword evidence="2" id="KW-0378">Hydrolase</keyword>
<proteinExistence type="predicted"/>
<dbReference type="SUPFAM" id="SSF56219">
    <property type="entry name" value="DNase I-like"/>
    <property type="match status" value="1"/>
</dbReference>
<dbReference type="Pfam" id="PF03372">
    <property type="entry name" value="Exo_endo_phos"/>
    <property type="match status" value="1"/>
</dbReference>
<keyword evidence="2" id="KW-0540">Nuclease</keyword>
<name>A0ABT4XNM3_9RHOB</name>
<evidence type="ECO:0000313" key="2">
    <source>
        <dbReference type="EMBL" id="MDA7423547.1"/>
    </source>
</evidence>
<gene>
    <name evidence="2" type="ORF">PFY00_02290</name>
</gene>
<keyword evidence="3" id="KW-1185">Reference proteome</keyword>
<evidence type="ECO:0000313" key="3">
    <source>
        <dbReference type="Proteomes" id="UP001210720"/>
    </source>
</evidence>
<reference evidence="2 3" key="1">
    <citation type="submission" date="2023-01" db="EMBL/GenBank/DDBJ databases">
        <title>Thalassococcus onchidii sp. nov., isolated from a marine invertebrate from the South China Sea.</title>
        <authorList>
            <person name="Xu S."/>
            <person name="Liu Z."/>
            <person name="Xu Y."/>
        </authorList>
    </citation>
    <scope>NUCLEOTIDE SEQUENCE [LARGE SCALE GENOMIC DNA]</scope>
    <source>
        <strain evidence="2 3">KCTC 32084</strain>
    </source>
</reference>
<comment type="caution">
    <text evidence="2">The sequence shown here is derived from an EMBL/GenBank/DDBJ whole genome shotgun (WGS) entry which is preliminary data.</text>
</comment>
<dbReference type="EMBL" id="JAQIOY010000001">
    <property type="protein sequence ID" value="MDA7423547.1"/>
    <property type="molecule type" value="Genomic_DNA"/>
</dbReference>
<dbReference type="GO" id="GO:0004519">
    <property type="term" value="F:endonuclease activity"/>
    <property type="evidence" value="ECO:0007669"/>
    <property type="project" value="UniProtKB-KW"/>
</dbReference>
<dbReference type="RefSeq" id="WP_271430895.1">
    <property type="nucleotide sequence ID" value="NZ_JAQIOY010000001.1"/>
</dbReference>
<dbReference type="InterPro" id="IPR005135">
    <property type="entry name" value="Endo/exonuclease/phosphatase"/>
</dbReference>
<dbReference type="Gene3D" id="3.60.10.10">
    <property type="entry name" value="Endonuclease/exonuclease/phosphatase"/>
    <property type="match status" value="1"/>
</dbReference>
<dbReference type="Proteomes" id="UP001210720">
    <property type="component" value="Unassembled WGS sequence"/>
</dbReference>
<dbReference type="InterPro" id="IPR036691">
    <property type="entry name" value="Endo/exonu/phosph_ase_sf"/>
</dbReference>
<protein>
    <submittedName>
        <fullName evidence="2">Endonuclease/exonuclease/phosphatase family protein</fullName>
    </submittedName>
</protein>